<name>A0A2M6WBP6_9BACT</name>
<evidence type="ECO:0000256" key="2">
    <source>
        <dbReference type="ARBA" id="ARBA00017703"/>
    </source>
</evidence>
<dbReference type="GO" id="GO:0006261">
    <property type="term" value="P:DNA-templated DNA replication"/>
    <property type="evidence" value="ECO:0007669"/>
    <property type="project" value="TreeGrafter"/>
</dbReference>
<dbReference type="Gene3D" id="1.20.272.10">
    <property type="match status" value="1"/>
</dbReference>
<dbReference type="PANTHER" id="PTHR34388:SF1">
    <property type="entry name" value="DNA POLYMERASE III SUBUNIT DELTA"/>
    <property type="match status" value="1"/>
</dbReference>
<keyword evidence="6" id="KW-0239">DNA-directed DNA polymerase</keyword>
<dbReference type="InterPro" id="IPR027417">
    <property type="entry name" value="P-loop_NTPase"/>
</dbReference>
<dbReference type="Gene3D" id="3.40.50.300">
    <property type="entry name" value="P-loop containing nucleotide triphosphate hydrolases"/>
    <property type="match status" value="1"/>
</dbReference>
<keyword evidence="4" id="KW-0548">Nucleotidyltransferase</keyword>
<organism evidence="11 12">
    <name type="scientific">Candidatus Komeilibacteria bacterium CG10_big_fil_rev_8_21_14_0_10_41_13</name>
    <dbReference type="NCBI Taxonomy" id="1974476"/>
    <lineage>
        <taxon>Bacteria</taxon>
        <taxon>Candidatus Komeiliibacteriota</taxon>
    </lineage>
</organism>
<dbReference type="Gene3D" id="1.10.8.60">
    <property type="match status" value="1"/>
</dbReference>
<reference evidence="12" key="1">
    <citation type="submission" date="2017-09" db="EMBL/GenBank/DDBJ databases">
        <title>Depth-based differentiation of microbial function through sediment-hosted aquifers and enrichment of novel symbionts in the deep terrestrial subsurface.</title>
        <authorList>
            <person name="Probst A.J."/>
            <person name="Ladd B."/>
            <person name="Jarett J.K."/>
            <person name="Geller-Mcgrath D.E."/>
            <person name="Sieber C.M.K."/>
            <person name="Emerson J.B."/>
            <person name="Anantharaman K."/>
            <person name="Thomas B.C."/>
            <person name="Malmstrom R."/>
            <person name="Stieglmeier M."/>
            <person name="Klingl A."/>
            <person name="Woyke T."/>
            <person name="Ryan C.M."/>
            <person name="Banfield J.F."/>
        </authorList>
    </citation>
    <scope>NUCLEOTIDE SEQUENCE [LARGE SCALE GENOMIC DNA]</scope>
</reference>
<evidence type="ECO:0000256" key="7">
    <source>
        <dbReference type="ARBA" id="ARBA00034754"/>
    </source>
</evidence>
<comment type="similarity">
    <text evidence="7">Belongs to the DNA polymerase HolA subunit family.</text>
</comment>
<feature type="domain" description="DNA polymerase III delta N-terminal" evidence="9">
    <location>
        <begin position="4"/>
        <end position="120"/>
    </location>
</feature>
<accession>A0A2M6WBP6</accession>
<comment type="caution">
    <text evidence="11">The sequence shown here is derived from an EMBL/GenBank/DDBJ whole genome shotgun (WGS) entry which is preliminary data.</text>
</comment>
<evidence type="ECO:0000256" key="1">
    <source>
        <dbReference type="ARBA" id="ARBA00012417"/>
    </source>
</evidence>
<evidence type="ECO:0000259" key="10">
    <source>
        <dbReference type="Pfam" id="PF21694"/>
    </source>
</evidence>
<dbReference type="Proteomes" id="UP000230543">
    <property type="component" value="Unassembled WGS sequence"/>
</dbReference>
<dbReference type="EMBL" id="PFBO01000123">
    <property type="protein sequence ID" value="PIT90212.1"/>
    <property type="molecule type" value="Genomic_DNA"/>
</dbReference>
<proteinExistence type="inferred from homology"/>
<dbReference type="InterPro" id="IPR048466">
    <property type="entry name" value="DNA_pol3_delta-like_C"/>
</dbReference>
<dbReference type="SUPFAM" id="SSF48019">
    <property type="entry name" value="post-AAA+ oligomerization domain-like"/>
    <property type="match status" value="1"/>
</dbReference>
<protein>
    <recommendedName>
        <fullName evidence="2">DNA polymerase III subunit delta</fullName>
        <ecNumber evidence="1">2.7.7.7</ecNumber>
    </recommendedName>
</protein>
<evidence type="ECO:0000256" key="4">
    <source>
        <dbReference type="ARBA" id="ARBA00022695"/>
    </source>
</evidence>
<dbReference type="Pfam" id="PF21694">
    <property type="entry name" value="DNA_pol3_delta_C"/>
    <property type="match status" value="1"/>
</dbReference>
<dbReference type="InterPro" id="IPR005790">
    <property type="entry name" value="DNA_polIII_delta"/>
</dbReference>
<gene>
    <name evidence="11" type="primary">holA</name>
    <name evidence="11" type="ORF">COU22_03490</name>
</gene>
<keyword evidence="3" id="KW-0808">Transferase</keyword>
<evidence type="ECO:0000256" key="5">
    <source>
        <dbReference type="ARBA" id="ARBA00022705"/>
    </source>
</evidence>
<comment type="catalytic activity">
    <reaction evidence="8">
        <text>DNA(n) + a 2'-deoxyribonucleoside 5'-triphosphate = DNA(n+1) + diphosphate</text>
        <dbReference type="Rhea" id="RHEA:22508"/>
        <dbReference type="Rhea" id="RHEA-COMP:17339"/>
        <dbReference type="Rhea" id="RHEA-COMP:17340"/>
        <dbReference type="ChEBI" id="CHEBI:33019"/>
        <dbReference type="ChEBI" id="CHEBI:61560"/>
        <dbReference type="ChEBI" id="CHEBI:173112"/>
        <dbReference type="EC" id="2.7.7.7"/>
    </reaction>
</comment>
<dbReference type="EC" id="2.7.7.7" evidence="1"/>
<dbReference type="GO" id="GO:0003677">
    <property type="term" value="F:DNA binding"/>
    <property type="evidence" value="ECO:0007669"/>
    <property type="project" value="InterPro"/>
</dbReference>
<sequence length="316" mass="35945">MIFFLYGHDSYRSKEKLEQIKTKFKNEIDEKGFNIITLTGDDFDLEKFNSAAVQSGFLTSKRLIIVKNLLLSKPNKDLADQLLELLKKLKATENIFIFYEAGLPDKRSAMFKFLNKDKKLSQIFEALTGKALTDWLKKYVQDQGGQIQISALNLLIASIGNDLWQLTNELNKLIAFKNQEEIKEQDVREFVSVKITENVFGLTEAIAAGNRPQALKLLDEQLKSGLNEIYLLTMIVRQFRIVAQLKSLLSQNLSPAQVTQASGLHPYVVKKTLPLAKKFPAAKIQTIYQKLAELDKQFKSTSLPPETLMDLLIMEI</sequence>
<dbReference type="SUPFAM" id="SSF52540">
    <property type="entry name" value="P-loop containing nucleoside triphosphate hydrolases"/>
    <property type="match status" value="1"/>
</dbReference>
<evidence type="ECO:0000256" key="6">
    <source>
        <dbReference type="ARBA" id="ARBA00022932"/>
    </source>
</evidence>
<evidence type="ECO:0000256" key="8">
    <source>
        <dbReference type="ARBA" id="ARBA00049244"/>
    </source>
</evidence>
<dbReference type="Pfam" id="PF06144">
    <property type="entry name" value="DNA_pol3_delta"/>
    <property type="match status" value="1"/>
</dbReference>
<dbReference type="InterPro" id="IPR010372">
    <property type="entry name" value="DNA_pol3_delta_N"/>
</dbReference>
<dbReference type="GO" id="GO:0003887">
    <property type="term" value="F:DNA-directed DNA polymerase activity"/>
    <property type="evidence" value="ECO:0007669"/>
    <property type="project" value="UniProtKB-KW"/>
</dbReference>
<feature type="domain" description="DNA polymerase III delta subunit-like C-terminal" evidence="10">
    <location>
        <begin position="197"/>
        <end position="315"/>
    </location>
</feature>
<evidence type="ECO:0000313" key="11">
    <source>
        <dbReference type="EMBL" id="PIT90212.1"/>
    </source>
</evidence>
<evidence type="ECO:0000259" key="9">
    <source>
        <dbReference type="Pfam" id="PF06144"/>
    </source>
</evidence>
<dbReference type="AlphaFoldDB" id="A0A2M6WBP6"/>
<evidence type="ECO:0000256" key="3">
    <source>
        <dbReference type="ARBA" id="ARBA00022679"/>
    </source>
</evidence>
<keyword evidence="5" id="KW-0235">DNA replication</keyword>
<dbReference type="GO" id="GO:0009360">
    <property type="term" value="C:DNA polymerase III complex"/>
    <property type="evidence" value="ECO:0007669"/>
    <property type="project" value="InterPro"/>
</dbReference>
<dbReference type="InterPro" id="IPR008921">
    <property type="entry name" value="DNA_pol3_clamp-load_cplx_C"/>
</dbReference>
<dbReference type="NCBIfam" id="TIGR01128">
    <property type="entry name" value="holA"/>
    <property type="match status" value="1"/>
</dbReference>
<dbReference type="PANTHER" id="PTHR34388">
    <property type="entry name" value="DNA POLYMERASE III SUBUNIT DELTA"/>
    <property type="match status" value="1"/>
</dbReference>
<evidence type="ECO:0000313" key="12">
    <source>
        <dbReference type="Proteomes" id="UP000230543"/>
    </source>
</evidence>